<dbReference type="PANTHER" id="PTHR11347">
    <property type="entry name" value="CYCLIC NUCLEOTIDE PHOSPHODIESTERASE"/>
    <property type="match status" value="1"/>
</dbReference>
<keyword evidence="9" id="KW-1185">Reference proteome</keyword>
<gene>
    <name evidence="8" type="ORF">Pmar_PMAR001982</name>
</gene>
<dbReference type="EMBL" id="GG686808">
    <property type="protein sequence ID" value="EEQ98167.1"/>
    <property type="molecule type" value="Genomic_DNA"/>
</dbReference>
<protein>
    <submittedName>
        <fullName evidence="8">cAMP-specific 3',5'-cyclic phosphodiesterase, putative</fullName>
    </submittedName>
</protein>
<dbReference type="OrthoDB" id="342865at2759"/>
<evidence type="ECO:0000256" key="4">
    <source>
        <dbReference type="PIRSR" id="PIRSR623088-2"/>
    </source>
</evidence>
<keyword evidence="2" id="KW-0378">Hydrolase</keyword>
<dbReference type="InterPro" id="IPR023088">
    <property type="entry name" value="PDEase"/>
</dbReference>
<proteinExistence type="predicted"/>
<dbReference type="InterPro" id="IPR002073">
    <property type="entry name" value="PDEase_catalytic_dom"/>
</dbReference>
<dbReference type="AlphaFoldDB" id="C5LYC9"/>
<feature type="binding site" evidence="5">
    <location>
        <position position="115"/>
    </location>
    <ligand>
        <name>Zn(2+)</name>
        <dbReference type="ChEBI" id="CHEBI:29105"/>
        <label>1</label>
    </ligand>
</feature>
<evidence type="ECO:0000256" key="2">
    <source>
        <dbReference type="ARBA" id="ARBA00022801"/>
    </source>
</evidence>
<dbReference type="SUPFAM" id="SSF109604">
    <property type="entry name" value="HD-domain/PDEase-like"/>
    <property type="match status" value="1"/>
</dbReference>
<feature type="binding site" evidence="4">
    <location>
        <position position="116"/>
    </location>
    <ligand>
        <name>AMP</name>
        <dbReference type="ChEBI" id="CHEBI:456215"/>
    </ligand>
</feature>
<dbReference type="PROSITE" id="PS51845">
    <property type="entry name" value="PDEASE_I_2"/>
    <property type="match status" value="1"/>
</dbReference>
<sequence length="384" mass="43443">MGDIPAKAYAMLEAVGQDFNLNLIELQETHLPNIPILPLIGSQLASVLAFGALRIEWDIFRNFLTRISGTYTEVEYHNQAHAAQVTSHGNYLLRATGMPVSALDYTAFLVACICHDVGHSGKNNGFYVETGDRLALRYNDRSVLEQFHVATAFEMMEDFHECNIIENLTREERKGFRFLVIELILATDMAKHFAIMADLRIVLQSPQFRTAINESKNDDDRQLIFKACIKAADIGHTCLPWDQHYELSLRLAEEFFKQGDLEKQLHVAVSPLCDREKVDLPVSQLGFIDYLVRPFIEILMRVDAYQLTDKIKEQLERNAHAWKKQKKIGRKGLPVGWSYTSFNNLRTRSTTASPSKMMNTPVKGDTEVPASSSSSSPNDTQLSS</sequence>
<dbReference type="GO" id="GO:0007165">
    <property type="term" value="P:signal transduction"/>
    <property type="evidence" value="ECO:0007669"/>
    <property type="project" value="InterPro"/>
</dbReference>
<dbReference type="InParanoid" id="C5LYC9"/>
<dbReference type="PRINTS" id="PR00387">
    <property type="entry name" value="PDIESTERASE1"/>
</dbReference>
<dbReference type="Pfam" id="PF00233">
    <property type="entry name" value="PDEase_I"/>
    <property type="match status" value="1"/>
</dbReference>
<feature type="binding site" evidence="4">
    <location>
        <position position="284"/>
    </location>
    <ligand>
        <name>AMP</name>
        <dbReference type="ChEBI" id="CHEBI:456215"/>
    </ligand>
</feature>
<reference evidence="8 9" key="1">
    <citation type="submission" date="2008-07" db="EMBL/GenBank/DDBJ databases">
        <authorList>
            <person name="El-Sayed N."/>
            <person name="Caler E."/>
            <person name="Inman J."/>
            <person name="Amedeo P."/>
            <person name="Hass B."/>
            <person name="Wortman J."/>
        </authorList>
    </citation>
    <scope>NUCLEOTIDE SEQUENCE [LARGE SCALE GENOMIC DNA]</scope>
    <source>
        <strain evidence="9">ATCC 50983 / TXsc</strain>
    </source>
</reference>
<feature type="binding site" evidence="5">
    <location>
        <position position="81"/>
    </location>
    <ligand>
        <name>Zn(2+)</name>
        <dbReference type="ChEBI" id="CHEBI:29105"/>
        <label>1</label>
    </ligand>
</feature>
<dbReference type="PROSITE" id="PS00126">
    <property type="entry name" value="PDEASE_I_1"/>
    <property type="match status" value="1"/>
</dbReference>
<accession>C5LYC9</accession>
<dbReference type="GeneID" id="9040609"/>
<name>C5LYC9_PERM5</name>
<dbReference type="InterPro" id="IPR036971">
    <property type="entry name" value="PDEase_catalytic_dom_sf"/>
</dbReference>
<evidence type="ECO:0000256" key="5">
    <source>
        <dbReference type="PIRSR" id="PIRSR623088-3"/>
    </source>
</evidence>
<dbReference type="SMART" id="SM00471">
    <property type="entry name" value="HDc"/>
    <property type="match status" value="1"/>
</dbReference>
<feature type="binding site" evidence="5">
    <location>
        <position position="116"/>
    </location>
    <ligand>
        <name>Zn(2+)</name>
        <dbReference type="ChEBI" id="CHEBI:29105"/>
        <label>2</label>
    </ligand>
</feature>
<feature type="domain" description="PDEase" evidence="7">
    <location>
        <begin position="1"/>
        <end position="329"/>
    </location>
</feature>
<dbReference type="Gene3D" id="1.10.1300.10">
    <property type="entry name" value="3'5'-cyclic nucleotide phosphodiesterase, catalytic domain"/>
    <property type="match status" value="1"/>
</dbReference>
<evidence type="ECO:0000256" key="1">
    <source>
        <dbReference type="ARBA" id="ARBA00022723"/>
    </source>
</evidence>
<feature type="active site" description="Proton donor" evidence="3">
    <location>
        <position position="77"/>
    </location>
</feature>
<dbReference type="Proteomes" id="UP000007800">
    <property type="component" value="Unassembled WGS sequence"/>
</dbReference>
<evidence type="ECO:0000256" key="3">
    <source>
        <dbReference type="PIRSR" id="PIRSR623088-1"/>
    </source>
</evidence>
<feature type="binding site" evidence="5">
    <location>
        <position position="233"/>
    </location>
    <ligand>
        <name>Zn(2+)</name>
        <dbReference type="ChEBI" id="CHEBI:29105"/>
        <label>1</label>
    </ligand>
</feature>
<dbReference type="OMA" id="GRCFCPG"/>
<dbReference type="InterPro" id="IPR003607">
    <property type="entry name" value="HD/PDEase_dom"/>
</dbReference>
<feature type="binding site" evidence="5">
    <location>
        <position position="116"/>
    </location>
    <ligand>
        <name>Zn(2+)</name>
        <dbReference type="ChEBI" id="CHEBI:29105"/>
        <label>1</label>
    </ligand>
</feature>
<evidence type="ECO:0000256" key="6">
    <source>
        <dbReference type="SAM" id="MobiDB-lite"/>
    </source>
</evidence>
<evidence type="ECO:0000313" key="9">
    <source>
        <dbReference type="Proteomes" id="UP000007800"/>
    </source>
</evidence>
<feature type="binding site" evidence="4">
    <location>
        <begin position="77"/>
        <end position="81"/>
    </location>
    <ligand>
        <name>AMP</name>
        <dbReference type="ChEBI" id="CHEBI:456215"/>
    </ligand>
</feature>
<dbReference type="CDD" id="cd00077">
    <property type="entry name" value="HDc"/>
    <property type="match status" value="1"/>
</dbReference>
<feature type="compositionally biased region" description="Polar residues" evidence="6">
    <location>
        <begin position="348"/>
        <end position="358"/>
    </location>
</feature>
<keyword evidence="1 5" id="KW-0479">Metal-binding</keyword>
<dbReference type="RefSeq" id="XP_002765450.1">
    <property type="nucleotide sequence ID" value="XM_002765404.1"/>
</dbReference>
<dbReference type="GO" id="GO:0004114">
    <property type="term" value="F:3',5'-cyclic-nucleotide phosphodiesterase activity"/>
    <property type="evidence" value="ECO:0007669"/>
    <property type="project" value="InterPro"/>
</dbReference>
<dbReference type="InterPro" id="IPR023174">
    <property type="entry name" value="PDEase_CS"/>
</dbReference>
<dbReference type="GO" id="GO:0046872">
    <property type="term" value="F:metal ion binding"/>
    <property type="evidence" value="ECO:0007669"/>
    <property type="project" value="UniProtKB-KW"/>
</dbReference>
<organism evidence="9">
    <name type="scientific">Perkinsus marinus (strain ATCC 50983 / TXsc)</name>
    <dbReference type="NCBI Taxonomy" id="423536"/>
    <lineage>
        <taxon>Eukaryota</taxon>
        <taxon>Sar</taxon>
        <taxon>Alveolata</taxon>
        <taxon>Perkinsozoa</taxon>
        <taxon>Perkinsea</taxon>
        <taxon>Perkinsida</taxon>
        <taxon>Perkinsidae</taxon>
        <taxon>Perkinsus</taxon>
    </lineage>
</organism>
<feature type="region of interest" description="Disordered" evidence="6">
    <location>
        <begin position="348"/>
        <end position="384"/>
    </location>
</feature>
<feature type="binding site" evidence="4">
    <location>
        <position position="233"/>
    </location>
    <ligand>
        <name>AMP</name>
        <dbReference type="ChEBI" id="CHEBI:456215"/>
    </ligand>
</feature>
<evidence type="ECO:0000259" key="7">
    <source>
        <dbReference type="PROSITE" id="PS51845"/>
    </source>
</evidence>
<evidence type="ECO:0000313" key="8">
    <source>
        <dbReference type="EMBL" id="EEQ98167.1"/>
    </source>
</evidence>